<accession>A0A166ZL03</accession>
<comment type="caution">
    <text evidence="1">The sequence shown here is derived from an EMBL/GenBank/DDBJ whole genome shotgun (WGS) entry which is preliminary data.</text>
</comment>
<dbReference type="PATRIC" id="fig|1365251.3.peg.5190"/>
<sequence length="71" mass="8002">MLLQDPEVDLIPIPPQLLTQSIASLISDAVECAVLAIKTIQKINATIQHGIWTSFSIWKMVIFFEIKIPIR</sequence>
<proteinExistence type="predicted"/>
<dbReference type="Proteomes" id="UP000076503">
    <property type="component" value="Unassembled WGS sequence"/>
</dbReference>
<gene>
    <name evidence="1" type="ORF">N476_05335</name>
</gene>
<organism evidence="1 2">
    <name type="scientific">Pseudoalteromonas luteoviolacea H33</name>
    <dbReference type="NCBI Taxonomy" id="1365251"/>
    <lineage>
        <taxon>Bacteria</taxon>
        <taxon>Pseudomonadati</taxon>
        <taxon>Pseudomonadota</taxon>
        <taxon>Gammaproteobacteria</taxon>
        <taxon>Alteromonadales</taxon>
        <taxon>Pseudoalteromonadaceae</taxon>
        <taxon>Pseudoalteromonas</taxon>
    </lineage>
</organism>
<evidence type="ECO:0000313" key="2">
    <source>
        <dbReference type="Proteomes" id="UP000076503"/>
    </source>
</evidence>
<dbReference type="EMBL" id="AUXZ01000141">
    <property type="protein sequence ID" value="KZN44420.1"/>
    <property type="molecule type" value="Genomic_DNA"/>
</dbReference>
<dbReference type="AlphaFoldDB" id="A0A166ZL03"/>
<evidence type="ECO:0000313" key="1">
    <source>
        <dbReference type="EMBL" id="KZN44420.1"/>
    </source>
</evidence>
<reference evidence="1 2" key="1">
    <citation type="submission" date="2013-07" db="EMBL/GenBank/DDBJ databases">
        <title>Comparative Genomic and Metabolomic Analysis of Twelve Strains of Pseudoalteromonas luteoviolacea.</title>
        <authorList>
            <person name="Vynne N.G."/>
            <person name="Mansson M."/>
            <person name="Gram L."/>
        </authorList>
    </citation>
    <scope>NUCLEOTIDE SEQUENCE [LARGE SCALE GENOMIC DNA]</scope>
    <source>
        <strain evidence="1 2">H33</strain>
    </source>
</reference>
<name>A0A166ZL03_9GAMM</name>
<protein>
    <submittedName>
        <fullName evidence="1">Uncharacterized protein</fullName>
    </submittedName>
</protein>